<dbReference type="InterPro" id="IPR001375">
    <property type="entry name" value="Peptidase_S9_cat"/>
</dbReference>
<dbReference type="GO" id="GO:0052689">
    <property type="term" value="F:carboxylic ester hydrolase activity"/>
    <property type="evidence" value="ECO:0007669"/>
    <property type="project" value="UniProtKB-ARBA"/>
</dbReference>
<name>A0A417YZ52_9BACI</name>
<reference evidence="3 4" key="1">
    <citation type="journal article" date="2017" name="Int. J. Syst. Evol. Microbiol.">
        <title>Bacillus notoginsengisoli sp. nov., a novel bacterium isolated from the rhizosphere of Panax notoginseng.</title>
        <authorList>
            <person name="Zhang M.Y."/>
            <person name="Cheng J."/>
            <person name="Cai Y."/>
            <person name="Zhang T.Y."/>
            <person name="Wu Y.Y."/>
            <person name="Manikprabhu D."/>
            <person name="Li W.J."/>
            <person name="Zhang Y.X."/>
        </authorList>
    </citation>
    <scope>NUCLEOTIDE SEQUENCE [LARGE SCALE GENOMIC DNA]</scope>
    <source>
        <strain evidence="3 4">JCM 30743</strain>
    </source>
</reference>
<keyword evidence="1 3" id="KW-0378">Hydrolase</keyword>
<protein>
    <submittedName>
        <fullName evidence="3">Alpha/beta fold hydrolase</fullName>
    </submittedName>
</protein>
<dbReference type="Proteomes" id="UP000284416">
    <property type="component" value="Unassembled WGS sequence"/>
</dbReference>
<evidence type="ECO:0000313" key="4">
    <source>
        <dbReference type="Proteomes" id="UP000284416"/>
    </source>
</evidence>
<dbReference type="Pfam" id="PF00326">
    <property type="entry name" value="Peptidase_S9"/>
    <property type="match status" value="1"/>
</dbReference>
<dbReference type="GO" id="GO:0006508">
    <property type="term" value="P:proteolysis"/>
    <property type="evidence" value="ECO:0007669"/>
    <property type="project" value="InterPro"/>
</dbReference>
<evidence type="ECO:0000313" key="3">
    <source>
        <dbReference type="EMBL" id="RHW43190.1"/>
    </source>
</evidence>
<dbReference type="SUPFAM" id="SSF53474">
    <property type="entry name" value="alpha/beta-Hydrolases"/>
    <property type="match status" value="1"/>
</dbReference>
<gene>
    <name evidence="3" type="ORF">D1B31_00495</name>
</gene>
<dbReference type="PANTHER" id="PTHR22946:SF9">
    <property type="entry name" value="POLYKETIDE TRANSFERASE AF380"/>
    <property type="match status" value="1"/>
</dbReference>
<evidence type="ECO:0000259" key="2">
    <source>
        <dbReference type="Pfam" id="PF00326"/>
    </source>
</evidence>
<dbReference type="InterPro" id="IPR029058">
    <property type="entry name" value="AB_hydrolase_fold"/>
</dbReference>
<keyword evidence="4" id="KW-1185">Reference proteome</keyword>
<sequence length="270" mass="30363">MIVIRNERIGRIPVLEVVKEEKQNDQMPMVLFVHGFTSAKENNLHIAYLLARSGFRAVLPDAPFHGERSKGLSEEDLSARFWDIVIKTIEEVNTVKNYFVQKGLASSGQIGLAGTSMGGIVTLGSLTQYDWINTAVSLMGSPNYHGMAGWQIDELRKQGYQLPYSEEEIHTQLEALKAYDLTLKPEKLAGRPLMFWHGEADTIVPHHYAWSFYETLLADPEREGDLAFVSEKHVGHKVTQKGIYALVDWFTSHLGARKEKEALVAEAKHG</sequence>
<comment type="caution">
    <text evidence="3">The sequence shown here is derived from an EMBL/GenBank/DDBJ whole genome shotgun (WGS) entry which is preliminary data.</text>
</comment>
<feature type="domain" description="Peptidase S9 prolyl oligopeptidase catalytic" evidence="2">
    <location>
        <begin position="87"/>
        <end position="255"/>
    </location>
</feature>
<accession>A0A417YZ52</accession>
<proteinExistence type="predicted"/>
<dbReference type="AlphaFoldDB" id="A0A417YZ52"/>
<dbReference type="PANTHER" id="PTHR22946">
    <property type="entry name" value="DIENELACTONE HYDROLASE DOMAIN-CONTAINING PROTEIN-RELATED"/>
    <property type="match status" value="1"/>
</dbReference>
<organism evidence="3 4">
    <name type="scientific">Neobacillus notoginsengisoli</name>
    <dbReference type="NCBI Taxonomy" id="1578198"/>
    <lineage>
        <taxon>Bacteria</taxon>
        <taxon>Bacillati</taxon>
        <taxon>Bacillota</taxon>
        <taxon>Bacilli</taxon>
        <taxon>Bacillales</taxon>
        <taxon>Bacillaceae</taxon>
        <taxon>Neobacillus</taxon>
    </lineage>
</organism>
<dbReference type="GO" id="GO:0008236">
    <property type="term" value="F:serine-type peptidase activity"/>
    <property type="evidence" value="ECO:0007669"/>
    <property type="project" value="InterPro"/>
</dbReference>
<dbReference type="InterPro" id="IPR050261">
    <property type="entry name" value="FrsA_esterase"/>
</dbReference>
<dbReference type="OrthoDB" id="31158at2"/>
<dbReference type="Gene3D" id="3.40.50.1820">
    <property type="entry name" value="alpha/beta hydrolase"/>
    <property type="match status" value="1"/>
</dbReference>
<evidence type="ECO:0000256" key="1">
    <source>
        <dbReference type="ARBA" id="ARBA00022801"/>
    </source>
</evidence>
<dbReference type="EMBL" id="QWEG01000001">
    <property type="protein sequence ID" value="RHW43190.1"/>
    <property type="molecule type" value="Genomic_DNA"/>
</dbReference>